<reference evidence="3 4" key="1">
    <citation type="journal article" date="2016" name="Nat. Commun.">
        <title>Thousands of microbial genomes shed light on interconnected biogeochemical processes in an aquifer system.</title>
        <authorList>
            <person name="Anantharaman K."/>
            <person name="Brown C.T."/>
            <person name="Hug L.A."/>
            <person name="Sharon I."/>
            <person name="Castelle C.J."/>
            <person name="Probst A.J."/>
            <person name="Thomas B.C."/>
            <person name="Singh A."/>
            <person name="Wilkins M.J."/>
            <person name="Karaoz U."/>
            <person name="Brodie E.L."/>
            <person name="Williams K.H."/>
            <person name="Hubbard S.S."/>
            <person name="Banfield J.F."/>
        </authorList>
    </citation>
    <scope>NUCLEOTIDE SEQUENCE [LARGE SCALE GENOMIC DNA]</scope>
</reference>
<evidence type="ECO:0000256" key="1">
    <source>
        <dbReference type="SAM" id="Phobius"/>
    </source>
</evidence>
<accession>A0A1F7X510</accession>
<protein>
    <submittedName>
        <fullName evidence="3">Uncharacterized protein</fullName>
    </submittedName>
</protein>
<organism evidence="3 4">
    <name type="scientific">Candidatus Woesebacteria bacterium RBG_13_46_13</name>
    <dbReference type="NCBI Taxonomy" id="1802479"/>
    <lineage>
        <taxon>Bacteria</taxon>
        <taxon>Candidatus Woeseibacteriota</taxon>
    </lineage>
</organism>
<comment type="caution">
    <text evidence="3">The sequence shown here is derived from an EMBL/GenBank/DDBJ whole genome shotgun (WGS) entry which is preliminary data.</text>
</comment>
<feature type="signal peptide" evidence="2">
    <location>
        <begin position="1"/>
        <end position="24"/>
    </location>
</feature>
<keyword evidence="1" id="KW-1133">Transmembrane helix</keyword>
<evidence type="ECO:0000256" key="2">
    <source>
        <dbReference type="SAM" id="SignalP"/>
    </source>
</evidence>
<keyword evidence="1" id="KW-0472">Membrane</keyword>
<dbReference type="Proteomes" id="UP000176778">
    <property type="component" value="Unassembled WGS sequence"/>
</dbReference>
<feature type="transmembrane region" description="Helical" evidence="1">
    <location>
        <begin position="139"/>
        <end position="160"/>
    </location>
</feature>
<feature type="transmembrane region" description="Helical" evidence="1">
    <location>
        <begin position="95"/>
        <end position="118"/>
    </location>
</feature>
<evidence type="ECO:0000313" key="4">
    <source>
        <dbReference type="Proteomes" id="UP000176778"/>
    </source>
</evidence>
<dbReference type="EMBL" id="MGFR01000001">
    <property type="protein sequence ID" value="OGM10156.1"/>
    <property type="molecule type" value="Genomic_DNA"/>
</dbReference>
<feature type="chain" id="PRO_5009533710" evidence="2">
    <location>
        <begin position="25"/>
        <end position="172"/>
    </location>
</feature>
<dbReference type="AlphaFoldDB" id="A0A1F7X510"/>
<dbReference type="STRING" id="1802479.A2Y68_01820"/>
<proteinExistence type="predicted"/>
<name>A0A1F7X510_9BACT</name>
<keyword evidence="2" id="KW-0732">Signal</keyword>
<dbReference type="PROSITE" id="PS51257">
    <property type="entry name" value="PROKAR_LIPOPROTEIN"/>
    <property type="match status" value="1"/>
</dbReference>
<gene>
    <name evidence="3" type="ORF">A2Y68_01820</name>
</gene>
<keyword evidence="1" id="KW-0812">Transmembrane</keyword>
<evidence type="ECO:0000313" key="3">
    <source>
        <dbReference type="EMBL" id="OGM10156.1"/>
    </source>
</evidence>
<sequence length="172" mass="17719">MKKILLAAALFLFLWIVFPPPASAGPTCTNLGGSCKTSCSSSEQDGGLSDCTRNPRGPSEKCCIPGQAVGPTAGCSDGESINTAIGCIPVGNTNAFIGFILRWAIGVGGGIAFLLILYAGFMIMTSSGNPDRLKAGQELMTSAIAGIIMLIFSVFVLRVIGVDILKLPGFGD</sequence>